<organism evidence="2 3">
    <name type="scientific">Rhynchophorus ferrugineus</name>
    <name type="common">Red palm weevil</name>
    <name type="synonym">Curculio ferrugineus</name>
    <dbReference type="NCBI Taxonomy" id="354439"/>
    <lineage>
        <taxon>Eukaryota</taxon>
        <taxon>Metazoa</taxon>
        <taxon>Ecdysozoa</taxon>
        <taxon>Arthropoda</taxon>
        <taxon>Hexapoda</taxon>
        <taxon>Insecta</taxon>
        <taxon>Pterygota</taxon>
        <taxon>Neoptera</taxon>
        <taxon>Endopterygota</taxon>
        <taxon>Coleoptera</taxon>
        <taxon>Polyphaga</taxon>
        <taxon>Cucujiformia</taxon>
        <taxon>Curculionidae</taxon>
        <taxon>Dryophthorinae</taxon>
        <taxon>Rhynchophorus</taxon>
    </lineage>
</organism>
<comment type="caution">
    <text evidence="2">The sequence shown here is derived from an EMBL/GenBank/DDBJ whole genome shotgun (WGS) entry which is preliminary data.</text>
</comment>
<reference evidence="2" key="1">
    <citation type="submission" date="2020-08" db="EMBL/GenBank/DDBJ databases">
        <title>Genome sequencing and assembly of the red palm weevil Rhynchophorus ferrugineus.</title>
        <authorList>
            <person name="Dias G.B."/>
            <person name="Bergman C.M."/>
            <person name="Manee M."/>
        </authorList>
    </citation>
    <scope>NUCLEOTIDE SEQUENCE</scope>
    <source>
        <strain evidence="2">AA-2017</strain>
        <tissue evidence="2">Whole larva</tissue>
    </source>
</reference>
<accession>A0A834I3V0</accession>
<gene>
    <name evidence="2" type="ORF">GWI33_016294</name>
</gene>
<feature type="region of interest" description="Disordered" evidence="1">
    <location>
        <begin position="38"/>
        <end position="70"/>
    </location>
</feature>
<evidence type="ECO:0000256" key="1">
    <source>
        <dbReference type="SAM" id="MobiDB-lite"/>
    </source>
</evidence>
<dbReference type="Proteomes" id="UP000625711">
    <property type="component" value="Unassembled WGS sequence"/>
</dbReference>
<evidence type="ECO:0000313" key="3">
    <source>
        <dbReference type="Proteomes" id="UP000625711"/>
    </source>
</evidence>
<protein>
    <submittedName>
        <fullName evidence="2">Uncharacterized protein</fullName>
    </submittedName>
</protein>
<proteinExistence type="predicted"/>
<keyword evidence="3" id="KW-1185">Reference proteome</keyword>
<dbReference type="EMBL" id="JAACXV010014060">
    <property type="protein sequence ID" value="KAF7270790.1"/>
    <property type="molecule type" value="Genomic_DNA"/>
</dbReference>
<name>A0A834I3V0_RHYFE</name>
<evidence type="ECO:0000313" key="2">
    <source>
        <dbReference type="EMBL" id="KAF7270790.1"/>
    </source>
</evidence>
<feature type="compositionally biased region" description="Basic and acidic residues" evidence="1">
    <location>
        <begin position="38"/>
        <end position="47"/>
    </location>
</feature>
<dbReference type="AlphaFoldDB" id="A0A834I3V0"/>
<sequence>MRTVFRGDKGVSGDSFVCFGGRDSRVHDERHTVQMAHRIDECGDKQGGRAATVPRPGPQAEAESYFFDDR</sequence>